<dbReference type="EMBL" id="RCMI01001679">
    <property type="protein sequence ID" value="KAG2882270.1"/>
    <property type="molecule type" value="Genomic_DNA"/>
</dbReference>
<organism evidence="2 4">
    <name type="scientific">Phytophthora cactorum</name>
    <dbReference type="NCBI Taxonomy" id="29920"/>
    <lineage>
        <taxon>Eukaryota</taxon>
        <taxon>Sar</taxon>
        <taxon>Stramenopiles</taxon>
        <taxon>Oomycota</taxon>
        <taxon>Peronosporomycetes</taxon>
        <taxon>Peronosporales</taxon>
        <taxon>Peronosporaceae</taxon>
        <taxon>Phytophthora</taxon>
    </lineage>
</organism>
<dbReference type="Proteomes" id="UP000697107">
    <property type="component" value="Unassembled WGS sequence"/>
</dbReference>
<accession>A0A8T1AL87</accession>
<dbReference type="EMBL" id="RCML01001544">
    <property type="protein sequence ID" value="KAG2961816.1"/>
    <property type="molecule type" value="Genomic_DNA"/>
</dbReference>
<comment type="caution">
    <text evidence="2">The sequence shown here is derived from an EMBL/GenBank/DDBJ whole genome shotgun (WGS) entry which is preliminary data.</text>
</comment>
<evidence type="ECO:0000313" key="2">
    <source>
        <dbReference type="EMBL" id="KAG2882270.1"/>
    </source>
</evidence>
<proteinExistence type="predicted"/>
<dbReference type="Proteomes" id="UP000774804">
    <property type="component" value="Unassembled WGS sequence"/>
</dbReference>
<protein>
    <submittedName>
        <fullName evidence="2">Uncharacterized protein</fullName>
    </submittedName>
</protein>
<dbReference type="AlphaFoldDB" id="A0A8T1AL87"/>
<feature type="region of interest" description="Disordered" evidence="1">
    <location>
        <begin position="168"/>
        <end position="234"/>
    </location>
</feature>
<feature type="compositionally biased region" description="Acidic residues" evidence="1">
    <location>
        <begin position="221"/>
        <end position="234"/>
    </location>
</feature>
<feature type="region of interest" description="Disordered" evidence="1">
    <location>
        <begin position="1"/>
        <end position="76"/>
    </location>
</feature>
<feature type="compositionally biased region" description="Low complexity" evidence="1">
    <location>
        <begin position="30"/>
        <end position="61"/>
    </location>
</feature>
<evidence type="ECO:0000313" key="3">
    <source>
        <dbReference type="EMBL" id="KAG2961816.1"/>
    </source>
</evidence>
<name>A0A8T1AL87_9STRA</name>
<gene>
    <name evidence="2" type="ORF">PC115_g21984</name>
    <name evidence="3" type="ORF">PC118_g21763</name>
</gene>
<evidence type="ECO:0000256" key="1">
    <source>
        <dbReference type="SAM" id="MobiDB-lite"/>
    </source>
</evidence>
<feature type="compositionally biased region" description="Polar residues" evidence="1">
    <location>
        <begin position="18"/>
        <end position="28"/>
    </location>
</feature>
<evidence type="ECO:0000313" key="4">
    <source>
        <dbReference type="Proteomes" id="UP000774804"/>
    </source>
</evidence>
<reference evidence="2" key="1">
    <citation type="submission" date="2018-10" db="EMBL/GenBank/DDBJ databases">
        <title>Effector identification in a new, highly contiguous assembly of the strawberry crown rot pathogen Phytophthora cactorum.</title>
        <authorList>
            <person name="Armitage A.D."/>
            <person name="Nellist C.F."/>
            <person name="Bates H."/>
            <person name="Vickerstaff R.J."/>
            <person name="Harrison R.J."/>
        </authorList>
    </citation>
    <scope>NUCLEOTIDE SEQUENCE</scope>
    <source>
        <strain evidence="2">4032</strain>
        <strain evidence="3">P415</strain>
    </source>
</reference>
<dbReference type="VEuPathDB" id="FungiDB:PC110_g13175"/>
<sequence length="315" mass="35599">MPYFCGPPEEETLHEPSHVSQPGASKTSQVKKAPVSSKKAAPPSKKSTTPAKRSANSSAKPPARKKKMKKKLTEEVNVRRRELAVFDKDWGHQNTTQTMGKQLTHRGIHYPVLRTDRKLMLTMYLSLKLTLTVSVYLATQTLTWSGIRMLTWAAKGVRRMTTQISRRVSLNDSGDKTYESEPEEESEDNEGKMVGTGEEEKDERITHGGTELDTDGKGDDDSAEPNEDNDWDSDTDQLCDVILMLTESSEVYTNEQLGRMKQDGWDVLLDNVEAEVVDDPTVDKMYYWYCGPLKDIMAASESPLMLFYYFLPKTL</sequence>